<protein>
    <recommendedName>
        <fullName evidence="4">Lysozyme inhibitor LprI N-terminal domain-containing protein</fullName>
    </recommendedName>
</protein>
<reference evidence="2 3" key="1">
    <citation type="submission" date="2018-09" db="EMBL/GenBank/DDBJ databases">
        <authorList>
            <person name="Wang Z."/>
        </authorList>
    </citation>
    <scope>NUCLEOTIDE SEQUENCE [LARGE SCALE GENOMIC DNA]</scope>
    <source>
        <strain evidence="2 3">ALS 81</strain>
    </source>
</reference>
<organism evidence="2 3">
    <name type="scientific">Alginatibacterium sediminis</name>
    <dbReference type="NCBI Taxonomy" id="2164068"/>
    <lineage>
        <taxon>Bacteria</taxon>
        <taxon>Pseudomonadati</taxon>
        <taxon>Pseudomonadota</taxon>
        <taxon>Gammaproteobacteria</taxon>
        <taxon>Alteromonadales</taxon>
        <taxon>Alteromonadaceae</taxon>
        <taxon>Alginatibacterium</taxon>
    </lineage>
</organism>
<proteinExistence type="predicted"/>
<dbReference type="AlphaFoldDB" id="A0A420EI53"/>
<feature type="chain" id="PRO_5019571009" description="Lysozyme inhibitor LprI N-terminal domain-containing protein" evidence="1">
    <location>
        <begin position="21"/>
        <end position="161"/>
    </location>
</feature>
<gene>
    <name evidence="2" type="ORF">DBZ36_08025</name>
</gene>
<evidence type="ECO:0000313" key="2">
    <source>
        <dbReference type="EMBL" id="RKF20375.1"/>
    </source>
</evidence>
<name>A0A420EI53_9ALTE</name>
<dbReference type="OrthoDB" id="6400637at2"/>
<dbReference type="Proteomes" id="UP000286482">
    <property type="component" value="Unassembled WGS sequence"/>
</dbReference>
<evidence type="ECO:0008006" key="4">
    <source>
        <dbReference type="Google" id="ProtNLM"/>
    </source>
</evidence>
<evidence type="ECO:0000313" key="3">
    <source>
        <dbReference type="Proteomes" id="UP000286482"/>
    </source>
</evidence>
<dbReference type="EMBL" id="RAQO01000004">
    <property type="protein sequence ID" value="RKF20375.1"/>
    <property type="molecule type" value="Genomic_DNA"/>
</dbReference>
<accession>A0A420EI53</accession>
<keyword evidence="3" id="KW-1185">Reference proteome</keyword>
<sequence>MKLKVIALVVLQLTASYAYAGVKDKKAIRGADEVLIENVAKTQAACGNAVLETTSDWASFEAMIESNADVLADKKYQTQWIYSQAGERNAAVLEALAKVCADDADYKEEIANLSQVIFVSKADFTDTWSDLSLEGNTLTVNVGHYMTRRSDDYISKIKALY</sequence>
<feature type="signal peptide" evidence="1">
    <location>
        <begin position="1"/>
        <end position="20"/>
    </location>
</feature>
<comment type="caution">
    <text evidence="2">The sequence shown here is derived from an EMBL/GenBank/DDBJ whole genome shotgun (WGS) entry which is preliminary data.</text>
</comment>
<evidence type="ECO:0000256" key="1">
    <source>
        <dbReference type="SAM" id="SignalP"/>
    </source>
</evidence>
<keyword evidence="1" id="KW-0732">Signal</keyword>
<dbReference type="RefSeq" id="WP_120354379.1">
    <property type="nucleotide sequence ID" value="NZ_RAQO01000004.1"/>
</dbReference>